<evidence type="ECO:0000256" key="1">
    <source>
        <dbReference type="SAM" id="MobiDB-lite"/>
    </source>
</evidence>
<sequence length="134" mass="13507">MMKKKMASSFLNKLLIIILFISLSSLSSLSSSSLPSTPTISPFQELSPEIAPLLPSPGDALPSGAGAGTIPASPSPPDPDTSDGSSYPDPAFAPFASPPVSSPAPPSHPPAGVVLLFLVVSSASLWLSGVIALL</sequence>
<keyword evidence="2" id="KW-1133">Transmembrane helix</keyword>
<evidence type="ECO:0008006" key="6">
    <source>
        <dbReference type="Google" id="ProtNLM"/>
    </source>
</evidence>
<keyword evidence="5" id="KW-1185">Reference proteome</keyword>
<organism evidence="4 5">
    <name type="scientific">Brassica carinata</name>
    <name type="common">Ethiopian mustard</name>
    <name type="synonym">Abyssinian cabbage</name>
    <dbReference type="NCBI Taxonomy" id="52824"/>
    <lineage>
        <taxon>Eukaryota</taxon>
        <taxon>Viridiplantae</taxon>
        <taxon>Streptophyta</taxon>
        <taxon>Embryophyta</taxon>
        <taxon>Tracheophyta</taxon>
        <taxon>Spermatophyta</taxon>
        <taxon>Magnoliopsida</taxon>
        <taxon>eudicotyledons</taxon>
        <taxon>Gunneridae</taxon>
        <taxon>Pentapetalae</taxon>
        <taxon>rosids</taxon>
        <taxon>malvids</taxon>
        <taxon>Brassicales</taxon>
        <taxon>Brassicaceae</taxon>
        <taxon>Brassiceae</taxon>
        <taxon>Brassica</taxon>
    </lineage>
</organism>
<accession>A0A8X7V2U4</accession>
<evidence type="ECO:0000256" key="2">
    <source>
        <dbReference type="SAM" id="Phobius"/>
    </source>
</evidence>
<feature type="compositionally biased region" description="Low complexity" evidence="1">
    <location>
        <begin position="82"/>
        <end position="95"/>
    </location>
</feature>
<evidence type="ECO:0000313" key="4">
    <source>
        <dbReference type="EMBL" id="KAG2300179.1"/>
    </source>
</evidence>
<keyword evidence="3" id="KW-0732">Signal</keyword>
<dbReference type="PANTHER" id="PTHR35725">
    <property type="entry name" value="CLASSICAL ARABINOGALACTAN PROTEIN 26"/>
    <property type="match status" value="1"/>
</dbReference>
<proteinExistence type="predicted"/>
<reference evidence="4 5" key="1">
    <citation type="submission" date="2020-02" db="EMBL/GenBank/DDBJ databases">
        <authorList>
            <person name="Ma Q."/>
            <person name="Huang Y."/>
            <person name="Song X."/>
            <person name="Pei D."/>
        </authorList>
    </citation>
    <scope>NUCLEOTIDE SEQUENCE [LARGE SCALE GENOMIC DNA]</scope>
    <source>
        <strain evidence="4">Sxm20200214</strain>
        <tissue evidence="4">Leaf</tissue>
    </source>
</reference>
<dbReference type="Proteomes" id="UP000886595">
    <property type="component" value="Unassembled WGS sequence"/>
</dbReference>
<keyword evidence="2" id="KW-0472">Membrane</keyword>
<dbReference type="InterPro" id="IPR039346">
    <property type="entry name" value="AGP25/26"/>
</dbReference>
<keyword evidence="2" id="KW-0812">Transmembrane</keyword>
<dbReference type="EMBL" id="JAAMPC010000008">
    <property type="protein sequence ID" value="KAG2300179.1"/>
    <property type="molecule type" value="Genomic_DNA"/>
</dbReference>
<comment type="caution">
    <text evidence="4">The sequence shown here is derived from an EMBL/GenBank/DDBJ whole genome shotgun (WGS) entry which is preliminary data.</text>
</comment>
<feature type="chain" id="PRO_5036478475" description="Classical arabinogalactan protein 25" evidence="3">
    <location>
        <begin position="32"/>
        <end position="134"/>
    </location>
</feature>
<feature type="signal peptide" evidence="3">
    <location>
        <begin position="1"/>
        <end position="31"/>
    </location>
</feature>
<feature type="transmembrane region" description="Helical" evidence="2">
    <location>
        <begin position="111"/>
        <end position="133"/>
    </location>
</feature>
<dbReference type="PANTHER" id="PTHR35725:SF3">
    <property type="entry name" value="CLASSICAL ARABINOGALACTAN PROTEIN 25"/>
    <property type="match status" value="1"/>
</dbReference>
<dbReference type="AlphaFoldDB" id="A0A8X7V2U4"/>
<gene>
    <name evidence="4" type="ORF">Bca52824_036651</name>
</gene>
<feature type="compositionally biased region" description="Pro residues" evidence="1">
    <location>
        <begin position="96"/>
        <end position="107"/>
    </location>
</feature>
<protein>
    <recommendedName>
        <fullName evidence="6">Classical arabinogalactan protein 25</fullName>
    </recommendedName>
</protein>
<evidence type="ECO:0000256" key="3">
    <source>
        <dbReference type="SAM" id="SignalP"/>
    </source>
</evidence>
<feature type="region of interest" description="Disordered" evidence="1">
    <location>
        <begin position="49"/>
        <end position="107"/>
    </location>
</feature>
<name>A0A8X7V2U4_BRACI</name>
<evidence type="ECO:0000313" key="5">
    <source>
        <dbReference type="Proteomes" id="UP000886595"/>
    </source>
</evidence>